<sequence length="106" mass="11793">MKPSLVVISLSTALSLEPRLPGGRCKCLKQTNSAIRPNQLTRVEFFPPGRTCPKLECLVTLKNGSIVCVNPKAEWLKRLVAFFKEQSIKEKQVKNGTSPDKLNTPE</sequence>
<dbReference type="EMBL" id="JAACNH010000001">
    <property type="protein sequence ID" value="KAG8454261.1"/>
    <property type="molecule type" value="Genomic_DNA"/>
</dbReference>
<comment type="caution">
    <text evidence="6">The sequence shown here is derived from an EMBL/GenBank/DDBJ whole genome shotgun (WGS) entry which is preliminary data.</text>
</comment>
<accession>A0A8T2KI69</accession>
<evidence type="ECO:0000313" key="7">
    <source>
        <dbReference type="Proteomes" id="UP000812440"/>
    </source>
</evidence>
<evidence type="ECO:0000256" key="3">
    <source>
        <dbReference type="ARBA" id="ARBA00022514"/>
    </source>
</evidence>
<dbReference type="GO" id="GO:0008009">
    <property type="term" value="F:chemokine activity"/>
    <property type="evidence" value="ECO:0007669"/>
    <property type="project" value="InterPro"/>
</dbReference>
<keyword evidence="4" id="KW-0964">Secreted</keyword>
<dbReference type="GO" id="GO:0005615">
    <property type="term" value="C:extracellular space"/>
    <property type="evidence" value="ECO:0007669"/>
    <property type="project" value="UniProtKB-KW"/>
</dbReference>
<protein>
    <recommendedName>
        <fullName evidence="5">Chemokine interleukin-8-like domain-containing protein</fullName>
    </recommendedName>
</protein>
<dbReference type="InterPro" id="IPR033899">
    <property type="entry name" value="CXC_Chemokine_domain"/>
</dbReference>
<comment type="similarity">
    <text evidence="2">Belongs to the intercrine alpha (chemokine CxC) family.</text>
</comment>
<dbReference type="InterPro" id="IPR001089">
    <property type="entry name" value="Chemokine_CXC"/>
</dbReference>
<dbReference type="Gene3D" id="2.40.50.40">
    <property type="match status" value="1"/>
</dbReference>
<dbReference type="CDD" id="cd00273">
    <property type="entry name" value="Chemokine_CXC"/>
    <property type="match status" value="1"/>
</dbReference>
<dbReference type="Pfam" id="PF00048">
    <property type="entry name" value="IL8"/>
    <property type="match status" value="1"/>
</dbReference>
<evidence type="ECO:0000256" key="1">
    <source>
        <dbReference type="ARBA" id="ARBA00004613"/>
    </source>
</evidence>
<comment type="subcellular location">
    <subcellularLocation>
        <location evidence="1">Secreted</location>
    </subcellularLocation>
</comment>
<dbReference type="OrthoDB" id="9937393at2759"/>
<evidence type="ECO:0000259" key="5">
    <source>
        <dbReference type="SMART" id="SM00199"/>
    </source>
</evidence>
<dbReference type="SMART" id="SM00199">
    <property type="entry name" value="SCY"/>
    <property type="match status" value="1"/>
</dbReference>
<dbReference type="SUPFAM" id="SSF54117">
    <property type="entry name" value="Interleukin 8-like chemokines"/>
    <property type="match status" value="1"/>
</dbReference>
<keyword evidence="3" id="KW-0202">Cytokine</keyword>
<dbReference type="PRINTS" id="PR00437">
    <property type="entry name" value="SMALLCYTKCXC"/>
</dbReference>
<evidence type="ECO:0000313" key="6">
    <source>
        <dbReference type="EMBL" id="KAG8454261.1"/>
    </source>
</evidence>
<dbReference type="InterPro" id="IPR036048">
    <property type="entry name" value="Interleukin_8-like_sf"/>
</dbReference>
<dbReference type="AlphaFoldDB" id="A0A8T2KI69"/>
<dbReference type="GO" id="GO:0006952">
    <property type="term" value="P:defense response"/>
    <property type="evidence" value="ECO:0007669"/>
    <property type="project" value="InterPro"/>
</dbReference>
<dbReference type="Proteomes" id="UP000812440">
    <property type="component" value="Chromosome 1"/>
</dbReference>
<dbReference type="GO" id="GO:0006955">
    <property type="term" value="P:immune response"/>
    <property type="evidence" value="ECO:0007669"/>
    <property type="project" value="InterPro"/>
</dbReference>
<keyword evidence="7" id="KW-1185">Reference proteome</keyword>
<proteinExistence type="inferred from homology"/>
<dbReference type="FunFam" id="2.40.50.40:FF:000004">
    <property type="entry name" value="C-X-C motif chemokine"/>
    <property type="match status" value="1"/>
</dbReference>
<evidence type="ECO:0000256" key="4">
    <source>
        <dbReference type="ARBA" id="ARBA00022525"/>
    </source>
</evidence>
<evidence type="ECO:0000256" key="2">
    <source>
        <dbReference type="ARBA" id="ARBA00010665"/>
    </source>
</evidence>
<gene>
    <name evidence="6" type="ORF">GDO86_000777</name>
</gene>
<organism evidence="6 7">
    <name type="scientific">Hymenochirus boettgeri</name>
    <name type="common">Congo dwarf clawed frog</name>
    <dbReference type="NCBI Taxonomy" id="247094"/>
    <lineage>
        <taxon>Eukaryota</taxon>
        <taxon>Metazoa</taxon>
        <taxon>Chordata</taxon>
        <taxon>Craniata</taxon>
        <taxon>Vertebrata</taxon>
        <taxon>Euteleostomi</taxon>
        <taxon>Amphibia</taxon>
        <taxon>Batrachia</taxon>
        <taxon>Anura</taxon>
        <taxon>Pipoidea</taxon>
        <taxon>Pipidae</taxon>
        <taxon>Pipinae</taxon>
        <taxon>Hymenochirus</taxon>
    </lineage>
</organism>
<reference evidence="6" key="1">
    <citation type="thesis" date="2020" institute="ProQuest LLC" country="789 East Eisenhower Parkway, Ann Arbor, MI, USA">
        <title>Comparative Genomics and Chromosome Evolution.</title>
        <authorList>
            <person name="Mudd A.B."/>
        </authorList>
    </citation>
    <scope>NUCLEOTIDE SEQUENCE</scope>
    <source>
        <strain evidence="6">Female2</strain>
        <tissue evidence="6">Blood</tissue>
    </source>
</reference>
<dbReference type="InterPro" id="IPR001811">
    <property type="entry name" value="Chemokine_IL8-like_dom"/>
</dbReference>
<name>A0A8T2KI69_9PIPI</name>
<feature type="domain" description="Chemokine interleukin-8-like" evidence="5">
    <location>
        <begin position="22"/>
        <end position="83"/>
    </location>
</feature>